<comment type="subcellular location">
    <subcellularLocation>
        <location evidence="1">Membrane</location>
    </subcellularLocation>
</comment>
<dbReference type="Gene3D" id="3.30.70.1230">
    <property type="entry name" value="Nucleotide cyclase"/>
    <property type="match status" value="1"/>
</dbReference>
<dbReference type="EMBL" id="BDSP01000045">
    <property type="protein sequence ID" value="GAX11864.1"/>
    <property type="molecule type" value="Genomic_DNA"/>
</dbReference>
<keyword evidence="4" id="KW-1133">Transmembrane helix</keyword>
<keyword evidence="9" id="KW-0378">Hydrolase</keyword>
<dbReference type="EC" id="3.1.4.17" evidence="9"/>
<evidence type="ECO:0000313" key="10">
    <source>
        <dbReference type="Proteomes" id="UP000198406"/>
    </source>
</evidence>
<proteinExistence type="predicted"/>
<dbReference type="Gene3D" id="1.10.1300.10">
    <property type="entry name" value="3'5'-cyclic nucleotide phosphodiesterase, catalytic domain"/>
    <property type="match status" value="1"/>
</dbReference>
<sequence>MARFARDILYKFGVLVKQLEEKLGPDTGDLGLRVGLHSGPVTAGVLRGEKSRFQLFGDTVNTAARMESNGAPNRIHLSKETADLLIQAGKVKWVKPREELIHAKGKGELQTYWLEYSRSESRKGSVNSVTDSIRSSLKSEYDESKKILSEISFNPMSEKLQRLVKWNTELLSKSLQLILGRRAGAQIQVDDDDKMRSLEMASRTVARQGKLVFDEVVEIINLPPKAEISDSDPLQLGVESIDLSPEVYSQLHDYVRTIAAMYPEDNPFHNFEHASHVCMSTIKLLARIVAPNDDNGAGNLHDNTYGITSDPLTQFAAVFSALIHDVDHPGVPNMTLVSEGTSLAASYQNKSVAEQNSIDLAWDLLMDPAYEDLRRALYVNETEFNRFRTLVVNLVMATDIMDKQMGAFRKARWNKVFGENDEKDIRGSISQKDINRKATIVLEHLIQASDVSHTMQHWHIFVKWNERLFQEMSLAFDEGRTDKNPAENWYQGEIGFFDFYIIPLAKKLESCGVFGVSSDEYLQYAQNNRNEWERKGHEQVQIYVENYRMKREAMTMATPPSLVPQEDEEEEEEES</sequence>
<dbReference type="InterPro" id="IPR050401">
    <property type="entry name" value="Cyclic_nucleotide_synthase"/>
</dbReference>
<evidence type="ECO:0000256" key="5">
    <source>
        <dbReference type="ARBA" id="ARBA00023136"/>
    </source>
</evidence>
<dbReference type="OrthoDB" id="432756at2759"/>
<dbReference type="GO" id="GO:0001653">
    <property type="term" value="F:peptide receptor activity"/>
    <property type="evidence" value="ECO:0007669"/>
    <property type="project" value="TreeGrafter"/>
</dbReference>
<name>A0A1Z5JCY6_FISSO</name>
<protein>
    <submittedName>
        <fullName evidence="9">3',5'-cyclic-nucleotide phosphodiesterase</fullName>
        <ecNumber evidence="9">3.1.4.17</ecNumber>
    </submittedName>
</protein>
<dbReference type="CDD" id="cd07302">
    <property type="entry name" value="CHD"/>
    <property type="match status" value="1"/>
</dbReference>
<gene>
    <name evidence="9" type="ORF">FisN_20Lh079</name>
</gene>
<dbReference type="AlphaFoldDB" id="A0A1Z5JCY6"/>
<dbReference type="SUPFAM" id="SSF55073">
    <property type="entry name" value="Nucleotide cyclase"/>
    <property type="match status" value="1"/>
</dbReference>
<dbReference type="Pfam" id="PF00211">
    <property type="entry name" value="Guanylate_cyc"/>
    <property type="match status" value="1"/>
</dbReference>
<dbReference type="GO" id="GO:0000166">
    <property type="term" value="F:nucleotide binding"/>
    <property type="evidence" value="ECO:0007669"/>
    <property type="project" value="UniProtKB-KW"/>
</dbReference>
<evidence type="ECO:0000259" key="7">
    <source>
        <dbReference type="PROSITE" id="PS50125"/>
    </source>
</evidence>
<dbReference type="PROSITE" id="PS51845">
    <property type="entry name" value="PDEASE_I_2"/>
    <property type="match status" value="1"/>
</dbReference>
<evidence type="ECO:0000256" key="3">
    <source>
        <dbReference type="ARBA" id="ARBA00022741"/>
    </source>
</evidence>
<evidence type="ECO:0000256" key="1">
    <source>
        <dbReference type="ARBA" id="ARBA00004370"/>
    </source>
</evidence>
<dbReference type="PROSITE" id="PS50125">
    <property type="entry name" value="GUANYLATE_CYCLASE_2"/>
    <property type="match status" value="1"/>
</dbReference>
<comment type="caution">
    <text evidence="9">The sequence shown here is derived from an EMBL/GenBank/DDBJ whole genome shotgun (WGS) entry which is preliminary data.</text>
</comment>
<evidence type="ECO:0000256" key="6">
    <source>
        <dbReference type="ARBA" id="ARBA00023239"/>
    </source>
</evidence>
<dbReference type="InParanoid" id="A0A1Z5JCY6"/>
<keyword evidence="2" id="KW-0812">Transmembrane</keyword>
<dbReference type="InterPro" id="IPR036971">
    <property type="entry name" value="PDEase_catalytic_dom_sf"/>
</dbReference>
<evidence type="ECO:0000256" key="2">
    <source>
        <dbReference type="ARBA" id="ARBA00022692"/>
    </source>
</evidence>
<dbReference type="PANTHER" id="PTHR11920">
    <property type="entry name" value="GUANYLYL CYCLASE"/>
    <property type="match status" value="1"/>
</dbReference>
<dbReference type="Pfam" id="PF00233">
    <property type="entry name" value="PDEase_I"/>
    <property type="match status" value="1"/>
</dbReference>
<dbReference type="GO" id="GO:0004016">
    <property type="term" value="F:adenylate cyclase activity"/>
    <property type="evidence" value="ECO:0007669"/>
    <property type="project" value="TreeGrafter"/>
</dbReference>
<dbReference type="InterPro" id="IPR029787">
    <property type="entry name" value="Nucleotide_cyclase"/>
</dbReference>
<evidence type="ECO:0000313" key="9">
    <source>
        <dbReference type="EMBL" id="GAX11864.1"/>
    </source>
</evidence>
<keyword evidence="6" id="KW-0456">Lyase</keyword>
<dbReference type="GO" id="GO:0035556">
    <property type="term" value="P:intracellular signal transduction"/>
    <property type="evidence" value="ECO:0007669"/>
    <property type="project" value="InterPro"/>
</dbReference>
<dbReference type="GO" id="GO:0007168">
    <property type="term" value="P:receptor guanylyl cyclase signaling pathway"/>
    <property type="evidence" value="ECO:0007669"/>
    <property type="project" value="TreeGrafter"/>
</dbReference>
<reference evidence="9 10" key="1">
    <citation type="journal article" date="2015" name="Plant Cell">
        <title>Oil accumulation by the oleaginous diatom Fistulifera solaris as revealed by the genome and transcriptome.</title>
        <authorList>
            <person name="Tanaka T."/>
            <person name="Maeda Y."/>
            <person name="Veluchamy A."/>
            <person name="Tanaka M."/>
            <person name="Abida H."/>
            <person name="Marechal E."/>
            <person name="Bowler C."/>
            <person name="Muto M."/>
            <person name="Sunaga Y."/>
            <person name="Tanaka M."/>
            <person name="Yoshino T."/>
            <person name="Taniguchi T."/>
            <person name="Fukuda Y."/>
            <person name="Nemoto M."/>
            <person name="Matsumoto M."/>
            <person name="Wong P.S."/>
            <person name="Aburatani S."/>
            <person name="Fujibuchi W."/>
        </authorList>
    </citation>
    <scope>NUCLEOTIDE SEQUENCE [LARGE SCALE GENOMIC DNA]</scope>
    <source>
        <strain evidence="9 10">JPCC DA0580</strain>
    </source>
</reference>
<keyword evidence="3" id="KW-0547">Nucleotide-binding</keyword>
<feature type="domain" description="PDEase" evidence="8">
    <location>
        <begin position="187"/>
        <end position="400"/>
    </location>
</feature>
<dbReference type="InterPro" id="IPR001054">
    <property type="entry name" value="A/G_cyclase"/>
</dbReference>
<dbReference type="PANTHER" id="PTHR11920:SF335">
    <property type="entry name" value="GUANYLATE CYCLASE"/>
    <property type="match status" value="1"/>
</dbReference>
<organism evidence="9 10">
    <name type="scientific">Fistulifera solaris</name>
    <name type="common">Oleaginous diatom</name>
    <dbReference type="NCBI Taxonomy" id="1519565"/>
    <lineage>
        <taxon>Eukaryota</taxon>
        <taxon>Sar</taxon>
        <taxon>Stramenopiles</taxon>
        <taxon>Ochrophyta</taxon>
        <taxon>Bacillariophyta</taxon>
        <taxon>Bacillariophyceae</taxon>
        <taxon>Bacillariophycidae</taxon>
        <taxon>Naviculales</taxon>
        <taxon>Naviculaceae</taxon>
        <taxon>Fistulifera</taxon>
    </lineage>
</organism>
<accession>A0A1Z5JCY6</accession>
<dbReference type="GO" id="GO:0004383">
    <property type="term" value="F:guanylate cyclase activity"/>
    <property type="evidence" value="ECO:0007669"/>
    <property type="project" value="TreeGrafter"/>
</dbReference>
<evidence type="ECO:0000256" key="4">
    <source>
        <dbReference type="ARBA" id="ARBA00022989"/>
    </source>
</evidence>
<keyword evidence="10" id="KW-1185">Reference proteome</keyword>
<dbReference type="InterPro" id="IPR002073">
    <property type="entry name" value="PDEase_catalytic_dom"/>
</dbReference>
<keyword evidence="5" id="KW-0472">Membrane</keyword>
<feature type="domain" description="Guanylate cyclase" evidence="7">
    <location>
        <begin position="1"/>
        <end position="67"/>
    </location>
</feature>
<dbReference type="GO" id="GO:0004114">
    <property type="term" value="F:3',5'-cyclic-nucleotide phosphodiesterase activity"/>
    <property type="evidence" value="ECO:0007669"/>
    <property type="project" value="UniProtKB-EC"/>
</dbReference>
<dbReference type="Proteomes" id="UP000198406">
    <property type="component" value="Unassembled WGS sequence"/>
</dbReference>
<dbReference type="SUPFAM" id="SSF109604">
    <property type="entry name" value="HD-domain/PDEase-like"/>
    <property type="match status" value="1"/>
</dbReference>
<dbReference type="GO" id="GO:0005886">
    <property type="term" value="C:plasma membrane"/>
    <property type="evidence" value="ECO:0007669"/>
    <property type="project" value="TreeGrafter"/>
</dbReference>
<evidence type="ECO:0000259" key="8">
    <source>
        <dbReference type="PROSITE" id="PS51845"/>
    </source>
</evidence>